<dbReference type="AlphaFoldDB" id="A0ABD3AT69"/>
<protein>
    <recommendedName>
        <fullName evidence="6">Protein kinase domain-containing protein</fullName>
    </recommendedName>
</protein>
<feature type="domain" description="Protein kinase" evidence="6">
    <location>
        <begin position="382"/>
        <end position="657"/>
    </location>
</feature>
<keyword evidence="8" id="KW-1185">Reference proteome</keyword>
<name>A0ABD3AT69_9GENT</name>
<evidence type="ECO:0000256" key="1">
    <source>
        <dbReference type="ARBA" id="ARBA00022679"/>
    </source>
</evidence>
<dbReference type="GO" id="GO:0016301">
    <property type="term" value="F:kinase activity"/>
    <property type="evidence" value="ECO:0007669"/>
    <property type="project" value="UniProtKB-KW"/>
</dbReference>
<proteinExistence type="predicted"/>
<evidence type="ECO:0000256" key="5">
    <source>
        <dbReference type="PROSITE-ProRule" id="PRU10141"/>
    </source>
</evidence>
<evidence type="ECO:0000256" key="4">
    <source>
        <dbReference type="ARBA" id="ARBA00022840"/>
    </source>
</evidence>
<keyword evidence="3" id="KW-0418">Kinase</keyword>
<dbReference type="PROSITE" id="PS00108">
    <property type="entry name" value="PROTEIN_KINASE_ST"/>
    <property type="match status" value="2"/>
</dbReference>
<dbReference type="InterPro" id="IPR011009">
    <property type="entry name" value="Kinase-like_dom_sf"/>
</dbReference>
<evidence type="ECO:0000313" key="7">
    <source>
        <dbReference type="EMBL" id="KAL3534192.1"/>
    </source>
</evidence>
<dbReference type="Proteomes" id="UP001630127">
    <property type="component" value="Unassembled WGS sequence"/>
</dbReference>
<organism evidence="7 8">
    <name type="scientific">Cinchona calisaya</name>
    <dbReference type="NCBI Taxonomy" id="153742"/>
    <lineage>
        <taxon>Eukaryota</taxon>
        <taxon>Viridiplantae</taxon>
        <taxon>Streptophyta</taxon>
        <taxon>Embryophyta</taxon>
        <taxon>Tracheophyta</taxon>
        <taxon>Spermatophyta</taxon>
        <taxon>Magnoliopsida</taxon>
        <taxon>eudicotyledons</taxon>
        <taxon>Gunneridae</taxon>
        <taxon>Pentapetalae</taxon>
        <taxon>asterids</taxon>
        <taxon>lamiids</taxon>
        <taxon>Gentianales</taxon>
        <taxon>Rubiaceae</taxon>
        <taxon>Cinchonoideae</taxon>
        <taxon>Cinchoneae</taxon>
        <taxon>Cinchona</taxon>
    </lineage>
</organism>
<dbReference type="SUPFAM" id="SSF56112">
    <property type="entry name" value="Protein kinase-like (PK-like)"/>
    <property type="match status" value="2"/>
</dbReference>
<dbReference type="PANTHER" id="PTHR48011:SF56">
    <property type="entry name" value="PROTEIN KINASE DOMAIN-CONTAINING PROTEIN"/>
    <property type="match status" value="1"/>
</dbReference>
<sequence>MKLKIKRKRENLDDQEVQENVNEKVIKNNYGDGVAWRRGARLGEGSFGSVYLAISNKISCFPLAMAVKSAELSVSESIQEEKEILSNLSGCPNNIIQCFGDEITVADDGSMVYNLLLEYASGGSLTDRINKFGPKGLPESEVRCFTRSILEGLNYIHESDYVHRDLKPENILLVHKSGRGITAEFTAKLCDFGLSKRVKKCRKNELEEPYWRGTPMFLSPEAAMDGLQDTRSDIWSLGCIVLEMLTGKPAWNVREGPNYEANILKKLQRGNQLPKIPGYLSQNAKGFLNCCLERNVSHRLSAKTLLTHPFVDGLNNDDEEEEEIEYMHGWSFISKEHDYANQIQEQIGLQLFLVYIELPFVEHFTQIYSEPVAIGGATLVIGARGARLGEGSFGSVYLAISNKISCFPLAMAVKSAELSVSESIQEEKEILSNLSGCPNNIIQCFGDEITVADDGSMVYNLLLEYASGGSLADRINKFGPKGLPESEVRCFTRSILEGLNYIHESDYVHRDLKPENILLVHKSGRGITAEFTAKLCDFGLSKRVKKCRKNELEEPYWRGTPMFLSPEAAMDGLQDTRSDIWSLGCIVLEMLTGKPAWNVREGPNYEANILKKLQRGNQLPKIPGYLSQNAKGFLNCCLERNVSHRLSAKTLLTHPFVDGLNNDDEEEEEIEYMHGWIFISKENDYANQIQEQSNQYLQIPSQNWPQCQYLHVI</sequence>
<feature type="domain" description="Protein kinase" evidence="6">
    <location>
        <begin position="36"/>
        <end position="311"/>
    </location>
</feature>
<feature type="binding site" evidence="5">
    <location>
        <position position="68"/>
    </location>
    <ligand>
        <name>ATP</name>
        <dbReference type="ChEBI" id="CHEBI:30616"/>
    </ligand>
</feature>
<reference evidence="7 8" key="1">
    <citation type="submission" date="2024-11" db="EMBL/GenBank/DDBJ databases">
        <title>A near-complete genome assembly of Cinchona calisaya.</title>
        <authorList>
            <person name="Lian D.C."/>
            <person name="Zhao X.W."/>
            <person name="Wei L."/>
        </authorList>
    </citation>
    <scope>NUCLEOTIDE SEQUENCE [LARGE SCALE GENOMIC DNA]</scope>
    <source>
        <tissue evidence="7">Nenye</tissue>
    </source>
</reference>
<feature type="binding site" evidence="5">
    <location>
        <position position="414"/>
    </location>
    <ligand>
        <name>ATP</name>
        <dbReference type="ChEBI" id="CHEBI:30616"/>
    </ligand>
</feature>
<dbReference type="Gene3D" id="3.30.200.20">
    <property type="entry name" value="Phosphorylase Kinase, domain 1"/>
    <property type="match status" value="1"/>
</dbReference>
<dbReference type="PROSITE" id="PS00107">
    <property type="entry name" value="PROTEIN_KINASE_ATP"/>
    <property type="match status" value="2"/>
</dbReference>
<keyword evidence="4 5" id="KW-0067">ATP-binding</keyword>
<comment type="caution">
    <text evidence="7">The sequence shown here is derived from an EMBL/GenBank/DDBJ whole genome shotgun (WGS) entry which is preliminary data.</text>
</comment>
<evidence type="ECO:0000313" key="8">
    <source>
        <dbReference type="Proteomes" id="UP001630127"/>
    </source>
</evidence>
<dbReference type="InterPro" id="IPR017441">
    <property type="entry name" value="Protein_kinase_ATP_BS"/>
</dbReference>
<evidence type="ECO:0000259" key="6">
    <source>
        <dbReference type="PROSITE" id="PS50011"/>
    </source>
</evidence>
<dbReference type="EMBL" id="JBJUIK010000002">
    <property type="protein sequence ID" value="KAL3534192.1"/>
    <property type="molecule type" value="Genomic_DNA"/>
</dbReference>
<dbReference type="InterPro" id="IPR000719">
    <property type="entry name" value="Prot_kinase_dom"/>
</dbReference>
<accession>A0ABD3AT69</accession>
<dbReference type="InterPro" id="IPR008271">
    <property type="entry name" value="Ser/Thr_kinase_AS"/>
</dbReference>
<evidence type="ECO:0000256" key="2">
    <source>
        <dbReference type="ARBA" id="ARBA00022741"/>
    </source>
</evidence>
<dbReference type="CDD" id="cd06606">
    <property type="entry name" value="STKc_MAPKKK"/>
    <property type="match status" value="2"/>
</dbReference>
<keyword evidence="2 5" id="KW-0547">Nucleotide-binding</keyword>
<dbReference type="Gene3D" id="1.10.510.10">
    <property type="entry name" value="Transferase(Phosphotransferase) domain 1"/>
    <property type="match status" value="2"/>
</dbReference>
<dbReference type="InterPro" id="IPR052751">
    <property type="entry name" value="Plant_MAPKKK"/>
</dbReference>
<keyword evidence="1" id="KW-0808">Transferase</keyword>
<gene>
    <name evidence="7" type="ORF">ACH5RR_002653</name>
</gene>
<dbReference type="PANTHER" id="PTHR48011">
    <property type="entry name" value="CCR4-NOT TRANSCRIPTIONAL COMPLEX SUBUNIT CAF120-RELATED"/>
    <property type="match status" value="1"/>
</dbReference>
<dbReference type="SMART" id="SM00220">
    <property type="entry name" value="S_TKc"/>
    <property type="match status" value="2"/>
</dbReference>
<dbReference type="GO" id="GO:0005524">
    <property type="term" value="F:ATP binding"/>
    <property type="evidence" value="ECO:0007669"/>
    <property type="project" value="UniProtKB-UniRule"/>
</dbReference>
<evidence type="ECO:0000256" key="3">
    <source>
        <dbReference type="ARBA" id="ARBA00022777"/>
    </source>
</evidence>
<dbReference type="PROSITE" id="PS50011">
    <property type="entry name" value="PROTEIN_KINASE_DOM"/>
    <property type="match status" value="2"/>
</dbReference>
<dbReference type="Pfam" id="PF00069">
    <property type="entry name" value="Pkinase"/>
    <property type="match status" value="2"/>
</dbReference>